<proteinExistence type="inferred from homology"/>
<dbReference type="SUPFAM" id="SSF53474">
    <property type="entry name" value="alpha/beta-Hydrolases"/>
    <property type="match status" value="1"/>
</dbReference>
<keyword evidence="2" id="KW-0378">Hydrolase</keyword>
<evidence type="ECO:0000256" key="1">
    <source>
        <dbReference type="ARBA" id="ARBA00005964"/>
    </source>
</evidence>
<evidence type="ECO:0000313" key="5">
    <source>
        <dbReference type="EMBL" id="KAL3827612.1"/>
    </source>
</evidence>
<name>A0ABD3SSL7_9STRA</name>
<keyword evidence="6" id="KW-1185">Reference proteome</keyword>
<feature type="compositionally biased region" description="Basic residues" evidence="3">
    <location>
        <begin position="281"/>
        <end position="306"/>
    </location>
</feature>
<evidence type="ECO:0000256" key="2">
    <source>
        <dbReference type="ARBA" id="ARBA00022801"/>
    </source>
</evidence>
<dbReference type="EMBL" id="JALLPB020000001">
    <property type="protein sequence ID" value="KAL3827612.1"/>
    <property type="molecule type" value="Genomic_DNA"/>
</dbReference>
<reference evidence="5 6" key="1">
    <citation type="submission" date="2024-10" db="EMBL/GenBank/DDBJ databases">
        <title>Updated reference genomes for cyclostephanoid diatoms.</title>
        <authorList>
            <person name="Roberts W.R."/>
            <person name="Alverson A.J."/>
        </authorList>
    </citation>
    <scope>NUCLEOTIDE SEQUENCE [LARGE SCALE GENOMIC DNA]</scope>
    <source>
        <strain evidence="5 6">AJA228-03</strain>
    </source>
</reference>
<evidence type="ECO:0000259" key="4">
    <source>
        <dbReference type="Pfam" id="PF00135"/>
    </source>
</evidence>
<dbReference type="PANTHER" id="PTHR43142:SF1">
    <property type="entry name" value="CARBOXYLIC ESTER HYDROLASE"/>
    <property type="match status" value="1"/>
</dbReference>
<feature type="region of interest" description="Disordered" evidence="3">
    <location>
        <begin position="243"/>
        <end position="341"/>
    </location>
</feature>
<dbReference type="InterPro" id="IPR029058">
    <property type="entry name" value="AB_hydrolase_fold"/>
</dbReference>
<feature type="compositionally biased region" description="Basic residues" evidence="3">
    <location>
        <begin position="250"/>
        <end position="260"/>
    </location>
</feature>
<feature type="region of interest" description="Disordered" evidence="3">
    <location>
        <begin position="354"/>
        <end position="376"/>
    </location>
</feature>
<protein>
    <recommendedName>
        <fullName evidence="4">Carboxylesterase type B domain-containing protein</fullName>
    </recommendedName>
</protein>
<comment type="similarity">
    <text evidence="1">Belongs to the type-B carboxylesterase/lipase family.</text>
</comment>
<evidence type="ECO:0000313" key="6">
    <source>
        <dbReference type="Proteomes" id="UP001530377"/>
    </source>
</evidence>
<accession>A0ABD3SSL7</accession>
<feature type="compositionally biased region" description="Pro residues" evidence="3">
    <location>
        <begin position="324"/>
        <end position="340"/>
    </location>
</feature>
<dbReference type="Proteomes" id="UP001530377">
    <property type="component" value="Unassembled WGS sequence"/>
</dbReference>
<comment type="caution">
    <text evidence="5">The sequence shown here is derived from an EMBL/GenBank/DDBJ whole genome shotgun (WGS) entry which is preliminary data.</text>
</comment>
<dbReference type="Gene3D" id="3.40.50.1820">
    <property type="entry name" value="alpha/beta hydrolase"/>
    <property type="match status" value="1"/>
</dbReference>
<feature type="non-terminal residue" evidence="5">
    <location>
        <position position="1"/>
    </location>
</feature>
<gene>
    <name evidence="5" type="ORF">ACHAXA_000485</name>
</gene>
<dbReference type="InterPro" id="IPR002018">
    <property type="entry name" value="CarbesteraseB"/>
</dbReference>
<organism evidence="5 6">
    <name type="scientific">Cyclostephanos tholiformis</name>
    <dbReference type="NCBI Taxonomy" id="382380"/>
    <lineage>
        <taxon>Eukaryota</taxon>
        <taxon>Sar</taxon>
        <taxon>Stramenopiles</taxon>
        <taxon>Ochrophyta</taxon>
        <taxon>Bacillariophyta</taxon>
        <taxon>Coscinodiscophyceae</taxon>
        <taxon>Thalassiosirophycidae</taxon>
        <taxon>Stephanodiscales</taxon>
        <taxon>Stephanodiscaceae</taxon>
        <taxon>Cyclostephanos</taxon>
    </lineage>
</organism>
<sequence length="376" mass="41169">GTSPTSKLPVMVYIHGGGWGLMESADPPLWGHHLSGRSVMVISINYRLGIFGFLATDEYGSNGMNGIDDQVNALKWINRYVKYFGGVPSRVTIFGQEVGSVSVCYLSVNPSAFGLFQRGIMQSGECIVGDDRPDSIGLISGREGYDITLDVLNDLGANSVTHLAKKGQFPAHEIATALDVIYPVLDPSVLADFPSQFYFSIEFGGIESNSTILTSIVDRCSVFPKFNPFAVVTDFPTFSPMEYSPIRTPRPTRKPTRKPTLRPTDDPTEYPTFTPTDYVPRTKKLTCKSTHRPTRHPTRHPMRRPTQKPTVAPTQKPIAGITPEPTPLLMPPSTPKPFITPEPVRADVKAESFPVSSPNVRANFEADSSPISAPNS</sequence>
<dbReference type="Pfam" id="PF00135">
    <property type="entry name" value="COesterase"/>
    <property type="match status" value="1"/>
</dbReference>
<dbReference type="PANTHER" id="PTHR43142">
    <property type="entry name" value="CARBOXYLIC ESTER HYDROLASE"/>
    <property type="match status" value="1"/>
</dbReference>
<dbReference type="AlphaFoldDB" id="A0ABD3SSL7"/>
<evidence type="ECO:0000256" key="3">
    <source>
        <dbReference type="SAM" id="MobiDB-lite"/>
    </source>
</evidence>
<feature type="domain" description="Carboxylesterase type B" evidence="4">
    <location>
        <begin position="4"/>
        <end position="127"/>
    </location>
</feature>
<dbReference type="GO" id="GO:0016787">
    <property type="term" value="F:hydrolase activity"/>
    <property type="evidence" value="ECO:0007669"/>
    <property type="project" value="UniProtKB-KW"/>
</dbReference>